<keyword evidence="3 4" id="KW-0539">Nucleus</keyword>
<dbReference type="GO" id="GO:0000122">
    <property type="term" value="P:negative regulation of transcription by RNA polymerase II"/>
    <property type="evidence" value="ECO:0007669"/>
    <property type="project" value="TreeGrafter"/>
</dbReference>
<dbReference type="InterPro" id="IPR036600">
    <property type="entry name" value="PAH_sf"/>
</dbReference>
<evidence type="ECO:0000313" key="6">
    <source>
        <dbReference type="Proteomes" id="UP000054166"/>
    </source>
</evidence>
<dbReference type="InterPro" id="IPR003822">
    <property type="entry name" value="PAH"/>
</dbReference>
<dbReference type="PROSITE" id="PS51477">
    <property type="entry name" value="PAH"/>
    <property type="match status" value="1"/>
</dbReference>
<evidence type="ECO:0000256" key="1">
    <source>
        <dbReference type="ARBA" id="ARBA00004123"/>
    </source>
</evidence>
<dbReference type="PANTHER" id="PTHR12346:SF0">
    <property type="entry name" value="SIN3A, ISOFORM G"/>
    <property type="match status" value="1"/>
</dbReference>
<keyword evidence="2" id="KW-0678">Repressor</keyword>
<dbReference type="HOGENOM" id="CLU_1732173_0_0_1"/>
<evidence type="ECO:0000256" key="3">
    <source>
        <dbReference type="ARBA" id="ARBA00023242"/>
    </source>
</evidence>
<dbReference type="Proteomes" id="UP000054166">
    <property type="component" value="Unassembled WGS sequence"/>
</dbReference>
<organism evidence="5 6">
    <name type="scientific">Piloderma croceum (strain F 1598)</name>
    <dbReference type="NCBI Taxonomy" id="765440"/>
    <lineage>
        <taxon>Eukaryota</taxon>
        <taxon>Fungi</taxon>
        <taxon>Dikarya</taxon>
        <taxon>Basidiomycota</taxon>
        <taxon>Agaricomycotina</taxon>
        <taxon>Agaricomycetes</taxon>
        <taxon>Agaricomycetidae</taxon>
        <taxon>Atheliales</taxon>
        <taxon>Atheliaceae</taxon>
        <taxon>Piloderma</taxon>
    </lineage>
</organism>
<dbReference type="EMBL" id="KN832996">
    <property type="protein sequence ID" value="KIM82103.1"/>
    <property type="molecule type" value="Genomic_DNA"/>
</dbReference>
<dbReference type="SUPFAM" id="SSF47762">
    <property type="entry name" value="PAH2 domain"/>
    <property type="match status" value="1"/>
</dbReference>
<proteinExistence type="predicted"/>
<dbReference type="InterPro" id="IPR039774">
    <property type="entry name" value="Sin3-like"/>
</dbReference>
<evidence type="ECO:0000313" key="5">
    <source>
        <dbReference type="EMBL" id="KIM82103.1"/>
    </source>
</evidence>
<dbReference type="FunFam" id="1.20.1160.11:FF:000001">
    <property type="entry name" value="Paired amphipathic helix protein Sin3"/>
    <property type="match status" value="1"/>
</dbReference>
<gene>
    <name evidence="5" type="ORF">PILCRDRAFT_821000</name>
</gene>
<dbReference type="GO" id="GO:0000118">
    <property type="term" value="C:histone deacetylase complex"/>
    <property type="evidence" value="ECO:0007669"/>
    <property type="project" value="TreeGrafter"/>
</dbReference>
<keyword evidence="6" id="KW-1185">Reference proteome</keyword>
<dbReference type="OrthoDB" id="10265969at2759"/>
<dbReference type="STRING" id="765440.A0A0C3B7A6"/>
<dbReference type="PANTHER" id="PTHR12346">
    <property type="entry name" value="SIN3B-RELATED"/>
    <property type="match status" value="1"/>
</dbReference>
<evidence type="ECO:0008006" key="7">
    <source>
        <dbReference type="Google" id="ProtNLM"/>
    </source>
</evidence>
<accession>A0A0C3B7A6</accession>
<reference evidence="5 6" key="1">
    <citation type="submission" date="2014-04" db="EMBL/GenBank/DDBJ databases">
        <authorList>
            <consortium name="DOE Joint Genome Institute"/>
            <person name="Kuo A."/>
            <person name="Tarkka M."/>
            <person name="Buscot F."/>
            <person name="Kohler A."/>
            <person name="Nagy L.G."/>
            <person name="Floudas D."/>
            <person name="Copeland A."/>
            <person name="Barry K.W."/>
            <person name="Cichocki N."/>
            <person name="Veneault-Fourrey C."/>
            <person name="LaButti K."/>
            <person name="Lindquist E.A."/>
            <person name="Lipzen A."/>
            <person name="Lundell T."/>
            <person name="Morin E."/>
            <person name="Murat C."/>
            <person name="Sun H."/>
            <person name="Tunlid A."/>
            <person name="Henrissat B."/>
            <person name="Grigoriev I.V."/>
            <person name="Hibbett D.S."/>
            <person name="Martin F."/>
            <person name="Nordberg H.P."/>
            <person name="Cantor M.N."/>
            <person name="Hua S.X."/>
        </authorList>
    </citation>
    <scope>NUCLEOTIDE SEQUENCE [LARGE SCALE GENOMIC DNA]</scope>
    <source>
        <strain evidence="5 6">F 1598</strain>
    </source>
</reference>
<sequence length="151" mass="16539">MSFVQAEAAVASTPATPQVDTLSSSTPAPELRQPNVKDALNYLDAVKLQFREQPSVYSDFLKMMQDFKQQRIDTPSVMKRASFLFKSHPELIQGFNEFLPIGYFINENEDTVTVSTPTEVMVLNAASGEDGGAMSWSITGRADVATTDVPA</sequence>
<dbReference type="AlphaFoldDB" id="A0A0C3B7A6"/>
<evidence type="ECO:0000256" key="4">
    <source>
        <dbReference type="PROSITE-ProRule" id="PRU00810"/>
    </source>
</evidence>
<comment type="subcellular location">
    <subcellularLocation>
        <location evidence="1 4">Nucleus</location>
    </subcellularLocation>
</comment>
<dbReference type="GO" id="GO:0000785">
    <property type="term" value="C:chromatin"/>
    <property type="evidence" value="ECO:0007669"/>
    <property type="project" value="TreeGrafter"/>
</dbReference>
<dbReference type="Pfam" id="PF02671">
    <property type="entry name" value="PAH"/>
    <property type="match status" value="1"/>
</dbReference>
<dbReference type="InParanoid" id="A0A0C3B7A6"/>
<name>A0A0C3B7A6_PILCF</name>
<evidence type="ECO:0000256" key="2">
    <source>
        <dbReference type="ARBA" id="ARBA00022491"/>
    </source>
</evidence>
<dbReference type="GO" id="GO:0003714">
    <property type="term" value="F:transcription corepressor activity"/>
    <property type="evidence" value="ECO:0007669"/>
    <property type="project" value="InterPro"/>
</dbReference>
<protein>
    <recommendedName>
        <fullName evidence="7">Histone deacetylase interacting domain-containing protein</fullName>
    </recommendedName>
</protein>
<reference evidence="6" key="2">
    <citation type="submission" date="2015-01" db="EMBL/GenBank/DDBJ databases">
        <title>Evolutionary Origins and Diversification of the Mycorrhizal Mutualists.</title>
        <authorList>
            <consortium name="DOE Joint Genome Institute"/>
            <consortium name="Mycorrhizal Genomics Consortium"/>
            <person name="Kohler A."/>
            <person name="Kuo A."/>
            <person name="Nagy L.G."/>
            <person name="Floudas D."/>
            <person name="Copeland A."/>
            <person name="Barry K.W."/>
            <person name="Cichocki N."/>
            <person name="Veneault-Fourrey C."/>
            <person name="LaButti K."/>
            <person name="Lindquist E.A."/>
            <person name="Lipzen A."/>
            <person name="Lundell T."/>
            <person name="Morin E."/>
            <person name="Murat C."/>
            <person name="Riley R."/>
            <person name="Ohm R."/>
            <person name="Sun H."/>
            <person name="Tunlid A."/>
            <person name="Henrissat B."/>
            <person name="Grigoriev I.V."/>
            <person name="Hibbett D.S."/>
            <person name="Martin F."/>
        </authorList>
    </citation>
    <scope>NUCLEOTIDE SEQUENCE [LARGE SCALE GENOMIC DNA]</scope>
    <source>
        <strain evidence="6">F 1598</strain>
    </source>
</reference>
<dbReference type="Gene3D" id="1.20.1160.11">
    <property type="entry name" value="Paired amphipathic helix"/>
    <property type="match status" value="1"/>
</dbReference>